<dbReference type="GO" id="GO:0000774">
    <property type="term" value="F:adenyl-nucleotide exchange factor activity"/>
    <property type="evidence" value="ECO:0007669"/>
    <property type="project" value="InterPro"/>
</dbReference>
<evidence type="ECO:0000256" key="10">
    <source>
        <dbReference type="HAMAP-Rule" id="MF_01151"/>
    </source>
</evidence>
<name>A0A932A893_9BACT</name>
<dbReference type="InterPro" id="IPR000740">
    <property type="entry name" value="GrpE"/>
</dbReference>
<dbReference type="NCBIfam" id="NF010738">
    <property type="entry name" value="PRK14140.1"/>
    <property type="match status" value="1"/>
</dbReference>
<evidence type="ECO:0000256" key="9">
    <source>
        <dbReference type="ARBA" id="ARBA00076414"/>
    </source>
</evidence>
<dbReference type="PANTHER" id="PTHR21237:SF23">
    <property type="entry name" value="GRPE PROTEIN HOMOLOG, MITOCHONDRIAL"/>
    <property type="match status" value="1"/>
</dbReference>
<dbReference type="HAMAP" id="MF_01151">
    <property type="entry name" value="GrpE"/>
    <property type="match status" value="1"/>
</dbReference>
<protein>
    <recommendedName>
        <fullName evidence="8 10">Protein GrpE</fullName>
    </recommendedName>
    <alternativeName>
        <fullName evidence="9 10">HSP-70 cofactor</fullName>
    </alternativeName>
</protein>
<evidence type="ECO:0000256" key="4">
    <source>
        <dbReference type="ARBA" id="ARBA00022490"/>
    </source>
</evidence>
<dbReference type="GO" id="GO:0005737">
    <property type="term" value="C:cytoplasm"/>
    <property type="evidence" value="ECO:0007669"/>
    <property type="project" value="UniProtKB-SubCell"/>
</dbReference>
<accession>A0A932A893</accession>
<dbReference type="PRINTS" id="PR00773">
    <property type="entry name" value="GRPEPROTEIN"/>
</dbReference>
<dbReference type="Pfam" id="PF01025">
    <property type="entry name" value="GrpE"/>
    <property type="match status" value="1"/>
</dbReference>
<feature type="region of interest" description="Disordered" evidence="14">
    <location>
        <begin position="1"/>
        <end position="45"/>
    </location>
</feature>
<dbReference type="GO" id="GO:0042803">
    <property type="term" value="F:protein homodimerization activity"/>
    <property type="evidence" value="ECO:0007669"/>
    <property type="project" value="InterPro"/>
</dbReference>
<organism evidence="15 16">
    <name type="scientific">Candidatus Korobacter versatilis</name>
    <dbReference type="NCBI Taxonomy" id="658062"/>
    <lineage>
        <taxon>Bacteria</taxon>
        <taxon>Pseudomonadati</taxon>
        <taxon>Acidobacteriota</taxon>
        <taxon>Terriglobia</taxon>
        <taxon>Terriglobales</taxon>
        <taxon>Candidatus Korobacteraceae</taxon>
        <taxon>Candidatus Korobacter</taxon>
    </lineage>
</organism>
<evidence type="ECO:0000256" key="8">
    <source>
        <dbReference type="ARBA" id="ARBA00072274"/>
    </source>
</evidence>
<dbReference type="EMBL" id="JACPNR010000009">
    <property type="protein sequence ID" value="MBI2678491.1"/>
    <property type="molecule type" value="Genomic_DNA"/>
</dbReference>
<comment type="function">
    <text evidence="7 10 11">Participates actively in the response to hyperosmotic and heat shock by preventing the aggregation of stress-denatured proteins, in association with DnaK and GrpE. It is the nucleotide exchange factor for DnaK and may function as a thermosensor. Unfolded proteins bind initially to DnaJ; upon interaction with the DnaJ-bound protein, DnaK hydrolyzes its bound ATP, resulting in the formation of a stable complex. GrpE releases ADP from DnaK; ATP binding to DnaK triggers the release of the substrate protein, thus completing the reaction cycle. Several rounds of ATP-dependent interactions between DnaJ, DnaK and GrpE are required for fully efficient folding.</text>
</comment>
<evidence type="ECO:0000256" key="6">
    <source>
        <dbReference type="ARBA" id="ARBA00023186"/>
    </source>
</evidence>
<dbReference type="GO" id="GO:0051082">
    <property type="term" value="F:unfolded protein binding"/>
    <property type="evidence" value="ECO:0007669"/>
    <property type="project" value="TreeGrafter"/>
</dbReference>
<keyword evidence="6 10" id="KW-0143">Chaperone</keyword>
<proteinExistence type="inferred from homology"/>
<evidence type="ECO:0000256" key="12">
    <source>
        <dbReference type="RuleBase" id="RU004478"/>
    </source>
</evidence>
<dbReference type="SUPFAM" id="SSF51064">
    <property type="entry name" value="Head domain of nucleotide exchange factor GrpE"/>
    <property type="match status" value="1"/>
</dbReference>
<evidence type="ECO:0000256" key="13">
    <source>
        <dbReference type="SAM" id="Coils"/>
    </source>
</evidence>
<dbReference type="AlphaFoldDB" id="A0A932A893"/>
<evidence type="ECO:0000256" key="11">
    <source>
        <dbReference type="RuleBase" id="RU000639"/>
    </source>
</evidence>
<keyword evidence="13" id="KW-0175">Coiled coil</keyword>
<sequence>MRPNGKNDKSVELENPGHELPAAEDDGFVESQAGASENQSRPVADELTRLRAERDALLERLARQQAEFENVRKRTAKEQQDFRDYALTDAVKAMLPILDSMERALAHKDNAREFQSGVELIHKQLQDSLAKLGVQPLHAKGHPFDPHVHEAVEMVDTDRAKDHHVLDELQRGYKLKDRLLRPAMVRVARNPKK</sequence>
<evidence type="ECO:0000256" key="2">
    <source>
        <dbReference type="ARBA" id="ARBA00009054"/>
    </source>
</evidence>
<dbReference type="SUPFAM" id="SSF58014">
    <property type="entry name" value="Coiled-coil domain of nucleotide exchange factor GrpE"/>
    <property type="match status" value="1"/>
</dbReference>
<keyword evidence="5 10" id="KW-0346">Stress response</keyword>
<evidence type="ECO:0000256" key="5">
    <source>
        <dbReference type="ARBA" id="ARBA00023016"/>
    </source>
</evidence>
<evidence type="ECO:0000256" key="1">
    <source>
        <dbReference type="ARBA" id="ARBA00004496"/>
    </source>
</evidence>
<dbReference type="InterPro" id="IPR013805">
    <property type="entry name" value="GrpE_CC"/>
</dbReference>
<dbReference type="InterPro" id="IPR009012">
    <property type="entry name" value="GrpE_head"/>
</dbReference>
<dbReference type="Gene3D" id="2.30.22.10">
    <property type="entry name" value="Head domain of nucleotide exchange factor GrpE"/>
    <property type="match status" value="1"/>
</dbReference>
<dbReference type="Proteomes" id="UP000779809">
    <property type="component" value="Unassembled WGS sequence"/>
</dbReference>
<dbReference type="FunFam" id="2.30.22.10:FF:000001">
    <property type="entry name" value="Protein GrpE"/>
    <property type="match status" value="1"/>
</dbReference>
<dbReference type="PANTHER" id="PTHR21237">
    <property type="entry name" value="GRPE PROTEIN"/>
    <property type="match status" value="1"/>
</dbReference>
<evidence type="ECO:0000256" key="3">
    <source>
        <dbReference type="ARBA" id="ARBA00011738"/>
    </source>
</evidence>
<dbReference type="GO" id="GO:0006457">
    <property type="term" value="P:protein folding"/>
    <property type="evidence" value="ECO:0007669"/>
    <property type="project" value="InterPro"/>
</dbReference>
<comment type="subcellular location">
    <subcellularLocation>
        <location evidence="1 10">Cytoplasm</location>
    </subcellularLocation>
</comment>
<feature type="compositionally biased region" description="Basic and acidic residues" evidence="14">
    <location>
        <begin position="1"/>
        <end position="17"/>
    </location>
</feature>
<dbReference type="PROSITE" id="PS01071">
    <property type="entry name" value="GRPE"/>
    <property type="match status" value="1"/>
</dbReference>
<dbReference type="GO" id="GO:0051087">
    <property type="term" value="F:protein-folding chaperone binding"/>
    <property type="evidence" value="ECO:0007669"/>
    <property type="project" value="InterPro"/>
</dbReference>
<evidence type="ECO:0000256" key="7">
    <source>
        <dbReference type="ARBA" id="ARBA00053401"/>
    </source>
</evidence>
<keyword evidence="4 10" id="KW-0963">Cytoplasm</keyword>
<feature type="coiled-coil region" evidence="13">
    <location>
        <begin position="47"/>
        <end position="81"/>
    </location>
</feature>
<evidence type="ECO:0000313" key="15">
    <source>
        <dbReference type="EMBL" id="MBI2678491.1"/>
    </source>
</evidence>
<comment type="similarity">
    <text evidence="2 10 12">Belongs to the GrpE family.</text>
</comment>
<reference evidence="15" key="1">
    <citation type="submission" date="2020-07" db="EMBL/GenBank/DDBJ databases">
        <title>Huge and variable diversity of episymbiotic CPR bacteria and DPANN archaea in groundwater ecosystems.</title>
        <authorList>
            <person name="He C.Y."/>
            <person name="Keren R."/>
            <person name="Whittaker M."/>
            <person name="Farag I.F."/>
            <person name="Doudna J."/>
            <person name="Cate J.H.D."/>
            <person name="Banfield J.F."/>
        </authorList>
    </citation>
    <scope>NUCLEOTIDE SEQUENCE</scope>
    <source>
        <strain evidence="15">NC_groundwater_580_Pr5_B-0.1um_64_19</strain>
    </source>
</reference>
<evidence type="ECO:0000313" key="16">
    <source>
        <dbReference type="Proteomes" id="UP000779809"/>
    </source>
</evidence>
<comment type="caution">
    <text evidence="15">The sequence shown here is derived from an EMBL/GenBank/DDBJ whole genome shotgun (WGS) entry which is preliminary data.</text>
</comment>
<evidence type="ECO:0000256" key="14">
    <source>
        <dbReference type="SAM" id="MobiDB-lite"/>
    </source>
</evidence>
<dbReference type="Gene3D" id="3.90.20.20">
    <property type="match status" value="1"/>
</dbReference>
<comment type="subunit">
    <text evidence="3 10">Homodimer.</text>
</comment>
<gene>
    <name evidence="10 15" type="primary">grpE</name>
    <name evidence="15" type="ORF">HYX28_06890</name>
</gene>
<dbReference type="CDD" id="cd00446">
    <property type="entry name" value="GrpE"/>
    <property type="match status" value="1"/>
</dbReference>